<feature type="binding site" evidence="14">
    <location>
        <position position="128"/>
    </location>
    <ligand>
        <name>L-threonine</name>
        <dbReference type="ChEBI" id="CHEBI:57926"/>
    </ligand>
</feature>
<evidence type="ECO:0000313" key="18">
    <source>
        <dbReference type="Proteomes" id="UP000622580"/>
    </source>
</evidence>
<keyword evidence="9 13" id="KW-0547">Nucleotide-binding</keyword>
<dbReference type="InterPro" id="IPR017945">
    <property type="entry name" value="DHBP_synth_RibB-like_a/b_dom"/>
</dbReference>
<feature type="binding site" evidence="14">
    <location>
        <position position="41"/>
    </location>
    <ligand>
        <name>L-threonine</name>
        <dbReference type="ChEBI" id="CHEBI:57926"/>
    </ligand>
</feature>
<comment type="caution">
    <text evidence="17">The sequence shown here is derived from an EMBL/GenBank/DDBJ whole genome shotgun (WGS) entry which is preliminary data.</text>
</comment>
<dbReference type="InterPro" id="IPR005145">
    <property type="entry name" value="Sua5_C"/>
</dbReference>
<dbReference type="EC" id="2.7.7.87" evidence="3 13"/>
<dbReference type="NCBIfam" id="TIGR00057">
    <property type="entry name" value="L-threonylcarbamoyladenylate synthase"/>
    <property type="match status" value="1"/>
</dbReference>
<keyword evidence="7 13" id="KW-0819">tRNA processing</keyword>
<keyword evidence="6 13" id="KW-0808">Transferase</keyword>
<evidence type="ECO:0000313" key="17">
    <source>
        <dbReference type="EMBL" id="MBR7621170.1"/>
    </source>
</evidence>
<dbReference type="Gene3D" id="3.40.50.11030">
    <property type="entry name" value="Threonylcarbamoyl-AMP synthase, C-terminal domain"/>
    <property type="match status" value="1"/>
</dbReference>
<sequence length="323" mass="33237">MAGDRSDSSSGEGERSAHGDPLETAVAALRVGALVILPTETVYGLGADAANPAAVAAIYEAKGRPRFNPLISHVADLATAERLAVFDDRARALAAAFWPGPLTLVLPIKPDTVVCDLARAGLETIAIRVPAHPLARELLARFGGPVVAPSANRSGRPSPTTYADAMEETGEKAAASLDGGPCAVGLESTVVALLDQPRLLRPGSVTRAQIEAVIGPLAEAEDDAKRSPGRLARHYSPEAPVRLNVQAPEAGEAYLAFGPTSVTGNVVNLSATGDLREAAANLFAYLRAADRTAPTAIAVAPIPAEGLGEAINDRLIRAAGYVG</sequence>
<feature type="binding site" evidence="14">
    <location>
        <position position="235"/>
    </location>
    <ligand>
        <name>ATP</name>
        <dbReference type="ChEBI" id="CHEBI:30616"/>
    </ligand>
</feature>
<comment type="catalytic activity">
    <reaction evidence="12 13">
        <text>L-threonine + hydrogencarbonate + ATP = L-threonylcarbamoyladenylate + diphosphate + H2O</text>
        <dbReference type="Rhea" id="RHEA:36407"/>
        <dbReference type="ChEBI" id="CHEBI:15377"/>
        <dbReference type="ChEBI" id="CHEBI:17544"/>
        <dbReference type="ChEBI" id="CHEBI:30616"/>
        <dbReference type="ChEBI" id="CHEBI:33019"/>
        <dbReference type="ChEBI" id="CHEBI:57926"/>
        <dbReference type="ChEBI" id="CHEBI:73682"/>
        <dbReference type="EC" id="2.7.7.87"/>
    </reaction>
</comment>
<evidence type="ECO:0000256" key="12">
    <source>
        <dbReference type="ARBA" id="ARBA00048366"/>
    </source>
</evidence>
<keyword evidence="18" id="KW-1185">Reference proteome</keyword>
<evidence type="ECO:0000259" key="16">
    <source>
        <dbReference type="PROSITE" id="PS51163"/>
    </source>
</evidence>
<evidence type="ECO:0000256" key="10">
    <source>
        <dbReference type="ARBA" id="ARBA00022840"/>
    </source>
</evidence>
<dbReference type="PANTHER" id="PTHR17490:SF16">
    <property type="entry name" value="THREONYLCARBAMOYL-AMP SYNTHASE"/>
    <property type="match status" value="1"/>
</dbReference>
<dbReference type="SUPFAM" id="SSF55821">
    <property type="entry name" value="YrdC/RibB"/>
    <property type="match status" value="1"/>
</dbReference>
<organism evidence="17 18">
    <name type="scientific">Phenylobacterium glaciei</name>
    <dbReference type="NCBI Taxonomy" id="2803784"/>
    <lineage>
        <taxon>Bacteria</taxon>
        <taxon>Pseudomonadati</taxon>
        <taxon>Pseudomonadota</taxon>
        <taxon>Alphaproteobacteria</taxon>
        <taxon>Caulobacterales</taxon>
        <taxon>Caulobacteraceae</taxon>
        <taxon>Phenylobacterium</taxon>
    </lineage>
</organism>
<dbReference type="EMBL" id="JAGSGD010000001">
    <property type="protein sequence ID" value="MBR7621170.1"/>
    <property type="molecule type" value="Genomic_DNA"/>
</dbReference>
<gene>
    <name evidence="17" type="ORF">JKL49_17380</name>
</gene>
<feature type="binding site" evidence="14">
    <location>
        <position position="188"/>
    </location>
    <ligand>
        <name>L-threonine</name>
        <dbReference type="ChEBI" id="CHEBI:57926"/>
    </ligand>
</feature>
<dbReference type="GO" id="GO:0005737">
    <property type="term" value="C:cytoplasm"/>
    <property type="evidence" value="ECO:0007669"/>
    <property type="project" value="UniProtKB-SubCell"/>
</dbReference>
<dbReference type="Pfam" id="PF03481">
    <property type="entry name" value="Sua5_C"/>
    <property type="match status" value="1"/>
</dbReference>
<comment type="function">
    <text evidence="13">Required for the formation of a threonylcarbamoyl group on adenosine at position 37 (t(6)A37) in tRNAs that read codons beginning with adenine.</text>
</comment>
<dbReference type="InterPro" id="IPR038385">
    <property type="entry name" value="Sua5/YwlC_C"/>
</dbReference>
<evidence type="ECO:0000256" key="5">
    <source>
        <dbReference type="ARBA" id="ARBA00022490"/>
    </source>
</evidence>
<feature type="binding site" evidence="14">
    <location>
        <position position="73"/>
    </location>
    <ligand>
        <name>L-threonine</name>
        <dbReference type="ChEBI" id="CHEBI:57926"/>
    </ligand>
</feature>
<feature type="binding site" evidence="14">
    <location>
        <position position="158"/>
    </location>
    <ligand>
        <name>ATP</name>
        <dbReference type="ChEBI" id="CHEBI:30616"/>
    </ligand>
</feature>
<evidence type="ECO:0000256" key="6">
    <source>
        <dbReference type="ARBA" id="ARBA00022679"/>
    </source>
</evidence>
<dbReference type="GO" id="GO:0003725">
    <property type="term" value="F:double-stranded RNA binding"/>
    <property type="evidence" value="ECO:0007669"/>
    <property type="project" value="UniProtKB-UniRule"/>
</dbReference>
<proteinExistence type="inferred from homology"/>
<dbReference type="Pfam" id="PF01300">
    <property type="entry name" value="Sua5_yciO_yrdC"/>
    <property type="match status" value="1"/>
</dbReference>
<dbReference type="PROSITE" id="PS51163">
    <property type="entry name" value="YRDC"/>
    <property type="match status" value="1"/>
</dbReference>
<keyword evidence="5 13" id="KW-0963">Cytoplasm</keyword>
<comment type="subcellular location">
    <subcellularLocation>
        <location evidence="1 13">Cytoplasm</location>
    </subcellularLocation>
</comment>
<dbReference type="InterPro" id="IPR006070">
    <property type="entry name" value="Sua5-like_dom"/>
</dbReference>
<evidence type="ECO:0000256" key="8">
    <source>
        <dbReference type="ARBA" id="ARBA00022695"/>
    </source>
</evidence>
<dbReference type="InterPro" id="IPR010923">
    <property type="entry name" value="T(6)A37_SUA5"/>
</dbReference>
<evidence type="ECO:0000256" key="14">
    <source>
        <dbReference type="PIRSR" id="PIRSR004930-1"/>
    </source>
</evidence>
<reference evidence="17" key="1">
    <citation type="submission" date="2021-04" db="EMBL/GenBank/DDBJ databases">
        <title>Draft genome assembly of strain Phenylobacterium sp. 20VBR1 using MiniION and Illumina platforms.</title>
        <authorList>
            <person name="Thomas F.A."/>
            <person name="Krishnan K.P."/>
            <person name="Sinha R.K."/>
        </authorList>
    </citation>
    <scope>NUCLEOTIDE SEQUENCE</scope>
    <source>
        <strain evidence="17">20VBR1</strain>
    </source>
</reference>
<dbReference type="GO" id="GO:0006450">
    <property type="term" value="P:regulation of translational fidelity"/>
    <property type="evidence" value="ECO:0007669"/>
    <property type="project" value="TreeGrafter"/>
</dbReference>
<evidence type="ECO:0000256" key="13">
    <source>
        <dbReference type="PIRNR" id="PIRNR004930"/>
    </source>
</evidence>
<dbReference type="GO" id="GO:0008033">
    <property type="term" value="P:tRNA processing"/>
    <property type="evidence" value="ECO:0007669"/>
    <property type="project" value="UniProtKB-KW"/>
</dbReference>
<evidence type="ECO:0000256" key="9">
    <source>
        <dbReference type="ARBA" id="ARBA00022741"/>
    </source>
</evidence>
<evidence type="ECO:0000256" key="2">
    <source>
        <dbReference type="ARBA" id="ARBA00007663"/>
    </source>
</evidence>
<feature type="binding site" evidence="14">
    <location>
        <position position="150"/>
    </location>
    <ligand>
        <name>ATP</name>
        <dbReference type="ChEBI" id="CHEBI:30616"/>
    </ligand>
</feature>
<feature type="region of interest" description="Disordered" evidence="15">
    <location>
        <begin position="1"/>
        <end position="20"/>
    </location>
</feature>
<feature type="binding site" evidence="14">
    <location>
        <position position="64"/>
    </location>
    <ligand>
        <name>ATP</name>
        <dbReference type="ChEBI" id="CHEBI:30616"/>
    </ligand>
</feature>
<feature type="binding site" evidence="14">
    <location>
        <position position="124"/>
    </location>
    <ligand>
        <name>ATP</name>
        <dbReference type="ChEBI" id="CHEBI:30616"/>
    </ligand>
</feature>
<dbReference type="AlphaFoldDB" id="A0A941D2M9"/>
<dbReference type="Proteomes" id="UP000622580">
    <property type="component" value="Unassembled WGS sequence"/>
</dbReference>
<accession>A0A941D2M9</accession>
<dbReference type="InterPro" id="IPR050156">
    <property type="entry name" value="TC-AMP_synthase_SUA5"/>
</dbReference>
<evidence type="ECO:0000256" key="3">
    <source>
        <dbReference type="ARBA" id="ARBA00012584"/>
    </source>
</evidence>
<evidence type="ECO:0000256" key="4">
    <source>
        <dbReference type="ARBA" id="ARBA00015492"/>
    </source>
</evidence>
<evidence type="ECO:0000256" key="7">
    <source>
        <dbReference type="ARBA" id="ARBA00022694"/>
    </source>
</evidence>
<dbReference type="Gene3D" id="3.90.870.10">
    <property type="entry name" value="DHBP synthase"/>
    <property type="match status" value="1"/>
</dbReference>
<evidence type="ECO:0000256" key="15">
    <source>
        <dbReference type="SAM" id="MobiDB-lite"/>
    </source>
</evidence>
<evidence type="ECO:0000256" key="1">
    <source>
        <dbReference type="ARBA" id="ARBA00004496"/>
    </source>
</evidence>
<evidence type="ECO:0000256" key="11">
    <source>
        <dbReference type="ARBA" id="ARBA00029774"/>
    </source>
</evidence>
<dbReference type="GO" id="GO:0000049">
    <property type="term" value="F:tRNA binding"/>
    <property type="evidence" value="ECO:0007669"/>
    <property type="project" value="TreeGrafter"/>
</dbReference>
<dbReference type="GO" id="GO:0061710">
    <property type="term" value="F:L-threonylcarbamoyladenylate synthase"/>
    <property type="evidence" value="ECO:0007669"/>
    <property type="project" value="UniProtKB-EC"/>
</dbReference>
<feature type="domain" description="YrdC-like" evidence="16">
    <location>
        <begin position="19"/>
        <end position="205"/>
    </location>
</feature>
<comment type="similarity">
    <text evidence="2 13">Belongs to the SUA5 family.</text>
</comment>
<dbReference type="PIRSF" id="PIRSF004930">
    <property type="entry name" value="Tln_factor_SUA5"/>
    <property type="match status" value="1"/>
</dbReference>
<feature type="binding site" evidence="14">
    <location>
        <position position="201"/>
    </location>
    <ligand>
        <name>ATP</name>
        <dbReference type="ChEBI" id="CHEBI:30616"/>
    </ligand>
</feature>
<keyword evidence="8 13" id="KW-0548">Nucleotidyltransferase</keyword>
<feature type="binding site" evidence="14">
    <location>
        <position position="68"/>
    </location>
    <ligand>
        <name>L-threonine</name>
        <dbReference type="ChEBI" id="CHEBI:57926"/>
    </ligand>
</feature>
<protein>
    <recommendedName>
        <fullName evidence="4 13">Threonylcarbamoyl-AMP synthase</fullName>
        <shortName evidence="13">TC-AMP synthase</shortName>
        <ecNumber evidence="3 13">2.7.7.87</ecNumber>
    </recommendedName>
    <alternativeName>
        <fullName evidence="11 13">L-threonylcarbamoyladenylate synthase</fullName>
    </alternativeName>
</protein>
<keyword evidence="10 13" id="KW-0067">ATP-binding</keyword>
<dbReference type="GO" id="GO:0005524">
    <property type="term" value="F:ATP binding"/>
    <property type="evidence" value="ECO:0007669"/>
    <property type="project" value="UniProtKB-UniRule"/>
</dbReference>
<name>A0A941D2M9_9CAUL</name>
<dbReference type="PANTHER" id="PTHR17490">
    <property type="entry name" value="SUA5"/>
    <property type="match status" value="1"/>
</dbReference>
<feature type="binding site" evidence="14">
    <location>
        <position position="148"/>
    </location>
    <ligand>
        <name>L-threonine</name>
        <dbReference type="ChEBI" id="CHEBI:57926"/>
    </ligand>
</feature>